<dbReference type="RefSeq" id="WP_184678535.1">
    <property type="nucleotide sequence ID" value="NZ_JACHGY010000001.1"/>
</dbReference>
<evidence type="ECO:0000256" key="3">
    <source>
        <dbReference type="ARBA" id="ARBA00023274"/>
    </source>
</evidence>
<comment type="caution">
    <text evidence="9">The sequence shown here is derived from an EMBL/GenBank/DDBJ whole genome shotgun (WGS) entry which is preliminary data.</text>
</comment>
<dbReference type="InterPro" id="IPR020929">
    <property type="entry name" value="Ribosomal_uL5_CS"/>
</dbReference>
<dbReference type="AlphaFoldDB" id="A0A7X0H8G1"/>
<keyword evidence="5" id="KW-0820">tRNA-binding</keyword>
<dbReference type="Proteomes" id="UP000541810">
    <property type="component" value="Unassembled WGS sequence"/>
</dbReference>
<dbReference type="GO" id="GO:1990904">
    <property type="term" value="C:ribonucleoprotein complex"/>
    <property type="evidence" value="ECO:0007669"/>
    <property type="project" value="UniProtKB-KW"/>
</dbReference>
<dbReference type="SUPFAM" id="SSF55282">
    <property type="entry name" value="RL5-like"/>
    <property type="match status" value="1"/>
</dbReference>
<protein>
    <recommendedName>
        <fullName evidence="4 5">Large ribosomal subunit protein uL5</fullName>
    </recommendedName>
</protein>
<evidence type="ECO:0000256" key="1">
    <source>
        <dbReference type="ARBA" id="ARBA00008553"/>
    </source>
</evidence>
<reference evidence="9 10" key="1">
    <citation type="submission" date="2020-08" db="EMBL/GenBank/DDBJ databases">
        <title>Genomic Encyclopedia of Type Strains, Phase IV (KMG-IV): sequencing the most valuable type-strain genomes for metagenomic binning, comparative biology and taxonomic classification.</title>
        <authorList>
            <person name="Goeker M."/>
        </authorList>
    </citation>
    <scope>NUCLEOTIDE SEQUENCE [LARGE SCALE GENOMIC DNA]</scope>
    <source>
        <strain evidence="9 10">DSM 103725</strain>
    </source>
</reference>
<keyword evidence="2 5" id="KW-0689">Ribosomal protein</keyword>
<dbReference type="PIRSF" id="PIRSF002161">
    <property type="entry name" value="Ribosomal_L5"/>
    <property type="match status" value="1"/>
</dbReference>
<evidence type="ECO:0000256" key="2">
    <source>
        <dbReference type="ARBA" id="ARBA00022980"/>
    </source>
</evidence>
<dbReference type="GO" id="GO:0006412">
    <property type="term" value="P:translation"/>
    <property type="evidence" value="ECO:0007669"/>
    <property type="project" value="UniProtKB-UniRule"/>
</dbReference>
<dbReference type="InterPro" id="IPR022803">
    <property type="entry name" value="Ribosomal_uL5_dom_sf"/>
</dbReference>
<dbReference type="InterPro" id="IPR031310">
    <property type="entry name" value="Ribosomal_uL5_N"/>
</dbReference>
<feature type="domain" description="Large ribosomal subunit protein uL5 C-terminal" evidence="8">
    <location>
        <begin position="91"/>
        <end position="182"/>
    </location>
</feature>
<dbReference type="HAMAP" id="MF_01333_B">
    <property type="entry name" value="Ribosomal_uL5_B"/>
    <property type="match status" value="1"/>
</dbReference>
<dbReference type="GO" id="GO:0003735">
    <property type="term" value="F:structural constituent of ribosome"/>
    <property type="evidence" value="ECO:0007669"/>
    <property type="project" value="InterPro"/>
</dbReference>
<feature type="domain" description="Large ribosomal subunit protein uL5 N-terminal" evidence="7">
    <location>
        <begin position="25"/>
        <end position="85"/>
    </location>
</feature>
<evidence type="ECO:0000256" key="4">
    <source>
        <dbReference type="ARBA" id="ARBA00035245"/>
    </source>
</evidence>
<evidence type="ECO:0000313" key="10">
    <source>
        <dbReference type="Proteomes" id="UP000541810"/>
    </source>
</evidence>
<dbReference type="GO" id="GO:0005840">
    <property type="term" value="C:ribosome"/>
    <property type="evidence" value="ECO:0007669"/>
    <property type="project" value="UniProtKB-KW"/>
</dbReference>
<keyword evidence="5" id="KW-0694">RNA-binding</keyword>
<evidence type="ECO:0000313" key="9">
    <source>
        <dbReference type="EMBL" id="MBB6431038.1"/>
    </source>
</evidence>
<evidence type="ECO:0000256" key="6">
    <source>
        <dbReference type="RuleBase" id="RU003930"/>
    </source>
</evidence>
<proteinExistence type="inferred from homology"/>
<dbReference type="PANTHER" id="PTHR11994">
    <property type="entry name" value="60S RIBOSOMAL PROTEIN L11-RELATED"/>
    <property type="match status" value="1"/>
</dbReference>
<comment type="subunit">
    <text evidence="5">Part of the 50S ribosomal subunit; part of the 5S rRNA/L5/L18/L25 subcomplex. Contacts the 5S rRNA and the P site tRNA. Forms a bridge to the 30S subunit in the 70S ribosome.</text>
</comment>
<accession>A0A7X0H8G1</accession>
<comment type="similarity">
    <text evidence="1 5 6">Belongs to the universal ribosomal protein uL5 family.</text>
</comment>
<dbReference type="InterPro" id="IPR020930">
    <property type="entry name" value="Ribosomal_uL5_bac-type"/>
</dbReference>
<dbReference type="FunFam" id="3.30.1440.10:FF:000001">
    <property type="entry name" value="50S ribosomal protein L5"/>
    <property type="match status" value="1"/>
</dbReference>
<dbReference type="PROSITE" id="PS00358">
    <property type="entry name" value="RIBOSOMAL_L5"/>
    <property type="match status" value="1"/>
</dbReference>
<organism evidence="9 10">
    <name type="scientific">Algisphaera agarilytica</name>
    <dbReference type="NCBI Taxonomy" id="1385975"/>
    <lineage>
        <taxon>Bacteria</taxon>
        <taxon>Pseudomonadati</taxon>
        <taxon>Planctomycetota</taxon>
        <taxon>Phycisphaerae</taxon>
        <taxon>Phycisphaerales</taxon>
        <taxon>Phycisphaeraceae</taxon>
        <taxon>Algisphaera</taxon>
    </lineage>
</organism>
<evidence type="ECO:0000259" key="7">
    <source>
        <dbReference type="Pfam" id="PF00281"/>
    </source>
</evidence>
<evidence type="ECO:0000256" key="5">
    <source>
        <dbReference type="HAMAP-Rule" id="MF_01333"/>
    </source>
</evidence>
<dbReference type="NCBIfam" id="NF000585">
    <property type="entry name" value="PRK00010.1"/>
    <property type="match status" value="1"/>
</dbReference>
<dbReference type="GO" id="GO:0019843">
    <property type="term" value="F:rRNA binding"/>
    <property type="evidence" value="ECO:0007669"/>
    <property type="project" value="UniProtKB-UniRule"/>
</dbReference>
<dbReference type="EMBL" id="JACHGY010000001">
    <property type="protein sequence ID" value="MBB6431038.1"/>
    <property type="molecule type" value="Genomic_DNA"/>
</dbReference>
<dbReference type="Pfam" id="PF00281">
    <property type="entry name" value="Ribosomal_L5"/>
    <property type="match status" value="1"/>
</dbReference>
<dbReference type="InterPro" id="IPR002132">
    <property type="entry name" value="Ribosomal_uL5"/>
</dbReference>
<keyword evidence="5" id="KW-0699">rRNA-binding</keyword>
<evidence type="ECO:0000259" key="8">
    <source>
        <dbReference type="Pfam" id="PF00673"/>
    </source>
</evidence>
<sequence length="190" mass="21133">MPPRMQEKFNGPVTEKIKAESGITNPMAMPKLDKIVVSVGMGKLIEGTKLNARAKEQVVKDLALITGQKPIMTVAKKSVANFKVRAGYENGAMVTLRGPRMWEFFDRLVSLAMPRIKDFRGFKDKSFDGRGSYSFGLTEQGIFPEVDMANAQHTFGMHMTLVFKNSTDEISRVALAELGFPFVKPEKKNG</sequence>
<gene>
    <name evidence="5" type="primary">rplE</name>
    <name evidence="9" type="ORF">HNQ40_002844</name>
</gene>
<dbReference type="InterPro" id="IPR031309">
    <property type="entry name" value="Ribosomal_uL5_C"/>
</dbReference>
<keyword evidence="10" id="KW-1185">Reference proteome</keyword>
<name>A0A7X0H8G1_9BACT</name>
<dbReference type="Gene3D" id="3.30.1440.10">
    <property type="match status" value="1"/>
</dbReference>
<dbReference type="Pfam" id="PF00673">
    <property type="entry name" value="Ribosomal_L5_C"/>
    <property type="match status" value="1"/>
</dbReference>
<dbReference type="GO" id="GO:0000049">
    <property type="term" value="F:tRNA binding"/>
    <property type="evidence" value="ECO:0007669"/>
    <property type="project" value="UniProtKB-UniRule"/>
</dbReference>
<keyword evidence="3 5" id="KW-0687">Ribonucleoprotein</keyword>
<comment type="function">
    <text evidence="5">This is 1 of the proteins that bind and probably mediate the attachment of the 5S RNA into the large ribosomal subunit, where it forms part of the central protuberance. In the 70S ribosome it contacts protein S13 of the 30S subunit (bridge B1b), connecting the 2 subunits; this bridge is implicated in subunit movement. Contacts the P site tRNA; the 5S rRNA and some of its associated proteins might help stabilize positioning of ribosome-bound tRNAs.</text>
</comment>